<dbReference type="Proteomes" id="UP000546126">
    <property type="component" value="Unassembled WGS sequence"/>
</dbReference>
<dbReference type="CDD" id="cd00609">
    <property type="entry name" value="AAT_like"/>
    <property type="match status" value="1"/>
</dbReference>
<evidence type="ECO:0000256" key="2">
    <source>
        <dbReference type="ARBA" id="ARBA00022898"/>
    </source>
</evidence>
<dbReference type="SUPFAM" id="SSF46785">
    <property type="entry name" value="Winged helix' DNA-binding domain"/>
    <property type="match status" value="1"/>
</dbReference>
<evidence type="ECO:0000313" key="9">
    <source>
        <dbReference type="Proteomes" id="UP000546126"/>
    </source>
</evidence>
<accession>A0A7Y6MB90</accession>
<comment type="similarity">
    <text evidence="1">In the C-terminal section; belongs to the class-I pyridoxal-phosphate-dependent aminotransferase family.</text>
</comment>
<proteinExistence type="inferred from homology"/>
<name>A0A7Y6MB90_9ACTN</name>
<dbReference type="Gene3D" id="3.40.640.10">
    <property type="entry name" value="Type I PLP-dependent aspartate aminotransferase-like (Major domain)"/>
    <property type="match status" value="1"/>
</dbReference>
<dbReference type="PROSITE" id="PS00482">
    <property type="entry name" value="DIHYDROOROTASE_1"/>
    <property type="match status" value="1"/>
</dbReference>
<dbReference type="CDD" id="cd07377">
    <property type="entry name" value="WHTH_GntR"/>
    <property type="match status" value="1"/>
</dbReference>
<feature type="region of interest" description="Disordered" evidence="6">
    <location>
        <begin position="82"/>
        <end position="112"/>
    </location>
</feature>
<dbReference type="InterPro" id="IPR002195">
    <property type="entry name" value="Dihydroorotase_CS"/>
</dbReference>
<dbReference type="InterPro" id="IPR015421">
    <property type="entry name" value="PyrdxlP-dep_Trfase_major"/>
</dbReference>
<dbReference type="GO" id="GO:0008483">
    <property type="term" value="F:transaminase activity"/>
    <property type="evidence" value="ECO:0007669"/>
    <property type="project" value="UniProtKB-KW"/>
</dbReference>
<dbReference type="AlphaFoldDB" id="A0A7Y6MB90"/>
<keyword evidence="8" id="KW-0808">Transferase</keyword>
<evidence type="ECO:0000259" key="7">
    <source>
        <dbReference type="PROSITE" id="PS50949"/>
    </source>
</evidence>
<dbReference type="InterPro" id="IPR036388">
    <property type="entry name" value="WH-like_DNA-bd_sf"/>
</dbReference>
<dbReference type="InterPro" id="IPR004839">
    <property type="entry name" value="Aminotransferase_I/II_large"/>
</dbReference>
<dbReference type="GO" id="GO:0016812">
    <property type="term" value="F:hydrolase activity, acting on carbon-nitrogen (but not peptide) bonds, in cyclic amides"/>
    <property type="evidence" value="ECO:0007669"/>
    <property type="project" value="InterPro"/>
</dbReference>
<protein>
    <submittedName>
        <fullName evidence="8">PLP-dependent aminotransferase family protein</fullName>
    </submittedName>
</protein>
<dbReference type="PANTHER" id="PTHR46577:SF1">
    <property type="entry name" value="HTH-TYPE TRANSCRIPTIONAL REGULATORY PROTEIN GABR"/>
    <property type="match status" value="1"/>
</dbReference>
<keyword evidence="9" id="KW-1185">Reference proteome</keyword>
<evidence type="ECO:0000256" key="4">
    <source>
        <dbReference type="ARBA" id="ARBA00023125"/>
    </source>
</evidence>
<dbReference type="InterPro" id="IPR000524">
    <property type="entry name" value="Tscrpt_reg_HTH_GntR"/>
</dbReference>
<keyword evidence="4" id="KW-0238">DNA-binding</keyword>
<dbReference type="Pfam" id="PF00392">
    <property type="entry name" value="GntR"/>
    <property type="match status" value="1"/>
</dbReference>
<keyword evidence="5" id="KW-0804">Transcription</keyword>
<dbReference type="InterPro" id="IPR015424">
    <property type="entry name" value="PyrdxlP-dep_Trfase"/>
</dbReference>
<evidence type="ECO:0000256" key="1">
    <source>
        <dbReference type="ARBA" id="ARBA00005384"/>
    </source>
</evidence>
<dbReference type="Gene3D" id="1.10.10.10">
    <property type="entry name" value="Winged helix-like DNA-binding domain superfamily/Winged helix DNA-binding domain"/>
    <property type="match status" value="1"/>
</dbReference>
<dbReference type="InterPro" id="IPR036390">
    <property type="entry name" value="WH_DNA-bd_sf"/>
</dbReference>
<dbReference type="GO" id="GO:0003677">
    <property type="term" value="F:DNA binding"/>
    <property type="evidence" value="ECO:0007669"/>
    <property type="project" value="UniProtKB-KW"/>
</dbReference>
<feature type="domain" description="HTH gntR-type" evidence="7">
    <location>
        <begin position="22"/>
        <end position="90"/>
    </location>
</feature>
<dbReference type="SMART" id="SM00345">
    <property type="entry name" value="HTH_GNTR"/>
    <property type="match status" value="1"/>
</dbReference>
<evidence type="ECO:0000313" key="8">
    <source>
        <dbReference type="EMBL" id="NUW41447.1"/>
    </source>
</evidence>
<keyword evidence="3" id="KW-0805">Transcription regulation</keyword>
<keyword evidence="2" id="KW-0663">Pyridoxal phosphate</keyword>
<sequence length="485" mass="52582">MEDEWSRWGLDLHVHLRTGAGHGLRAGLEHALRDAVRSGRLSSGTRLPSSRALARDLGLARGTVTQALDQLVAEGYLESKPRSGIRVAPQPTAPPAETAPPSHATLRPVRGVDLRSGSPDLAAFPRREWLAATRHVMQTAPNTAFGYREPTGAIELRQALAEYLGRARGVSTTPDHIVVCAGYAHALRLVCQVLRHHGGSAGALAFEDPTEPRHPALVEQLGHRARRLPVDRDGLIVEGLTDESAVVVTPAHQYPLGVTLSPARRVELVSWARRTGAYIVEDDYDGEFRYDRQPVGALQGMAPDRVVYAGTASKTIAPGLRLAWLALPSGLLAALREVTRWDESSVSVIDQLVLARLVRTGELDRHVRRCRARYRRRRDLLGEAVTRRLPHGRLSGIAAGLHAVLRLPAGSDHEAALLAHLAGRGIHVEGISPFYHRPERSPLAVVIGYATPAEHAYGSALDALVDALRERMPATGPQPRSGCGM</sequence>
<dbReference type="PRINTS" id="PR00035">
    <property type="entry name" value="HTHGNTR"/>
</dbReference>
<dbReference type="PROSITE" id="PS50949">
    <property type="entry name" value="HTH_GNTR"/>
    <property type="match status" value="1"/>
</dbReference>
<evidence type="ECO:0000256" key="6">
    <source>
        <dbReference type="SAM" id="MobiDB-lite"/>
    </source>
</evidence>
<dbReference type="InterPro" id="IPR051446">
    <property type="entry name" value="HTH_trans_reg/aminotransferase"/>
</dbReference>
<comment type="caution">
    <text evidence="8">The sequence shown here is derived from an EMBL/GenBank/DDBJ whole genome shotgun (WGS) entry which is preliminary data.</text>
</comment>
<keyword evidence="8" id="KW-0032">Aminotransferase</keyword>
<evidence type="ECO:0000256" key="3">
    <source>
        <dbReference type="ARBA" id="ARBA00023015"/>
    </source>
</evidence>
<dbReference type="GO" id="GO:0003700">
    <property type="term" value="F:DNA-binding transcription factor activity"/>
    <property type="evidence" value="ECO:0007669"/>
    <property type="project" value="InterPro"/>
</dbReference>
<reference evidence="8 9" key="1">
    <citation type="submission" date="2020-06" db="EMBL/GenBank/DDBJ databases">
        <authorList>
            <person name="Chanama M."/>
        </authorList>
    </citation>
    <scope>NUCLEOTIDE SEQUENCE [LARGE SCALE GENOMIC DNA]</scope>
    <source>
        <strain evidence="8 9">TBRC6557</strain>
    </source>
</reference>
<dbReference type="SUPFAM" id="SSF53383">
    <property type="entry name" value="PLP-dependent transferases"/>
    <property type="match status" value="1"/>
</dbReference>
<dbReference type="Pfam" id="PF00155">
    <property type="entry name" value="Aminotran_1_2"/>
    <property type="match status" value="1"/>
</dbReference>
<dbReference type="RefSeq" id="WP_175600947.1">
    <property type="nucleotide sequence ID" value="NZ_JABWGO010000002.1"/>
</dbReference>
<dbReference type="EMBL" id="JABWGO010000002">
    <property type="protein sequence ID" value="NUW41447.1"/>
    <property type="molecule type" value="Genomic_DNA"/>
</dbReference>
<dbReference type="PANTHER" id="PTHR46577">
    <property type="entry name" value="HTH-TYPE TRANSCRIPTIONAL REGULATORY PROTEIN GABR"/>
    <property type="match status" value="1"/>
</dbReference>
<gene>
    <name evidence="8" type="ORF">HT134_15060</name>
</gene>
<dbReference type="GO" id="GO:0030170">
    <property type="term" value="F:pyridoxal phosphate binding"/>
    <property type="evidence" value="ECO:0007669"/>
    <property type="project" value="InterPro"/>
</dbReference>
<evidence type="ECO:0000256" key="5">
    <source>
        <dbReference type="ARBA" id="ARBA00023163"/>
    </source>
</evidence>
<organism evidence="8 9">
    <name type="scientific">Nonomuraea rhodomycinica</name>
    <dbReference type="NCBI Taxonomy" id="1712872"/>
    <lineage>
        <taxon>Bacteria</taxon>
        <taxon>Bacillati</taxon>
        <taxon>Actinomycetota</taxon>
        <taxon>Actinomycetes</taxon>
        <taxon>Streptosporangiales</taxon>
        <taxon>Streptosporangiaceae</taxon>
        <taxon>Nonomuraea</taxon>
    </lineage>
</organism>